<dbReference type="RefSeq" id="WP_119378138.1">
    <property type="nucleotide sequence ID" value="NZ_QWGB01000004.1"/>
</dbReference>
<sequence>MAFVDLDDFLARARLRLDPVEGEERLSEGGDIEFLDADGIANIRRAAVLVPIIPRESGPTTLLTHRPMTMKAHPGQVAFPGGKVDPVDADEIEAALRESEEEVGVNPDEVKLIARGAPYITGTGFRIVPVLGVLPEGFVARPDPIEVDSVFETPLSFLMKAANHQRQKTSWKGQMRHYYEMPYEGHRIWGVTAGIIRALYERLYEPGEEVV</sequence>
<protein>
    <submittedName>
        <fullName evidence="8">CoA pyrophosphatase</fullName>
    </submittedName>
</protein>
<dbReference type="InterPro" id="IPR015797">
    <property type="entry name" value="NUDIX_hydrolase-like_dom_sf"/>
</dbReference>
<evidence type="ECO:0000259" key="7">
    <source>
        <dbReference type="PROSITE" id="PS51462"/>
    </source>
</evidence>
<dbReference type="Proteomes" id="UP000265431">
    <property type="component" value="Unassembled WGS sequence"/>
</dbReference>
<evidence type="ECO:0000313" key="9">
    <source>
        <dbReference type="Proteomes" id="UP000265431"/>
    </source>
</evidence>
<dbReference type="InterPro" id="IPR045121">
    <property type="entry name" value="CoAse"/>
</dbReference>
<dbReference type="InterPro" id="IPR000086">
    <property type="entry name" value="NUDIX_hydrolase_dom"/>
</dbReference>
<dbReference type="NCBIfam" id="NF007980">
    <property type="entry name" value="PRK10707.1"/>
    <property type="match status" value="1"/>
</dbReference>
<evidence type="ECO:0000256" key="1">
    <source>
        <dbReference type="ARBA" id="ARBA00001936"/>
    </source>
</evidence>
<comment type="cofactor">
    <cofactor evidence="1">
        <name>Mn(2+)</name>
        <dbReference type="ChEBI" id="CHEBI:29035"/>
    </cofactor>
</comment>
<dbReference type="OrthoDB" id="9802805at2"/>
<dbReference type="GO" id="GO:0046872">
    <property type="term" value="F:metal ion binding"/>
    <property type="evidence" value="ECO:0007669"/>
    <property type="project" value="UniProtKB-KW"/>
</dbReference>
<dbReference type="Pfam" id="PF00293">
    <property type="entry name" value="NUDIX"/>
    <property type="match status" value="1"/>
</dbReference>
<dbReference type="EMBL" id="QWGB01000004">
    <property type="protein sequence ID" value="RIJ25786.1"/>
    <property type="molecule type" value="Genomic_DNA"/>
</dbReference>
<dbReference type="PANTHER" id="PTHR12992">
    <property type="entry name" value="NUDIX HYDROLASE"/>
    <property type="match status" value="1"/>
</dbReference>
<reference evidence="8 9" key="1">
    <citation type="submission" date="2018-08" db="EMBL/GenBank/DDBJ databases">
        <title>Henriciella mobilis sp. nov., isolated from seawater.</title>
        <authorList>
            <person name="Cheng H."/>
            <person name="Wu Y.-H."/>
            <person name="Xu X.-W."/>
            <person name="Guo L.-L."/>
        </authorList>
    </citation>
    <scope>NUCLEOTIDE SEQUENCE [LARGE SCALE GENOMIC DNA]</scope>
    <source>
        <strain evidence="8 9">CCUG66934</strain>
    </source>
</reference>
<evidence type="ECO:0000256" key="3">
    <source>
        <dbReference type="ARBA" id="ARBA00022723"/>
    </source>
</evidence>
<keyword evidence="6" id="KW-0464">Manganese</keyword>
<evidence type="ECO:0000256" key="4">
    <source>
        <dbReference type="ARBA" id="ARBA00022801"/>
    </source>
</evidence>
<accession>A0A399R2R9</accession>
<evidence type="ECO:0000313" key="8">
    <source>
        <dbReference type="EMBL" id="RIJ25786.1"/>
    </source>
</evidence>
<organism evidence="8 9">
    <name type="scientific">Henriciella barbarensis</name>
    <dbReference type="NCBI Taxonomy" id="86342"/>
    <lineage>
        <taxon>Bacteria</taxon>
        <taxon>Pseudomonadati</taxon>
        <taxon>Pseudomonadota</taxon>
        <taxon>Alphaproteobacteria</taxon>
        <taxon>Hyphomonadales</taxon>
        <taxon>Hyphomonadaceae</taxon>
        <taxon>Henriciella</taxon>
    </lineage>
</organism>
<dbReference type="CDD" id="cd03426">
    <property type="entry name" value="NUDIX_CoAse_Nudt7"/>
    <property type="match status" value="1"/>
</dbReference>
<dbReference type="PROSITE" id="PS51462">
    <property type="entry name" value="NUDIX"/>
    <property type="match status" value="1"/>
</dbReference>
<keyword evidence="4" id="KW-0378">Hydrolase</keyword>
<gene>
    <name evidence="8" type="ORF">D1224_01295</name>
</gene>
<comment type="cofactor">
    <cofactor evidence="2">
        <name>Mg(2+)</name>
        <dbReference type="ChEBI" id="CHEBI:18420"/>
    </cofactor>
</comment>
<keyword evidence="3" id="KW-0479">Metal-binding</keyword>
<name>A0A399R2R9_9PROT</name>
<dbReference type="SUPFAM" id="SSF55811">
    <property type="entry name" value="Nudix"/>
    <property type="match status" value="1"/>
</dbReference>
<dbReference type="AlphaFoldDB" id="A0A399R2R9"/>
<dbReference type="GO" id="GO:0010945">
    <property type="term" value="F:coenzyme A diphosphatase activity"/>
    <property type="evidence" value="ECO:0007669"/>
    <property type="project" value="InterPro"/>
</dbReference>
<proteinExistence type="predicted"/>
<feature type="domain" description="Nudix hydrolase" evidence="7">
    <location>
        <begin position="43"/>
        <end position="174"/>
    </location>
</feature>
<evidence type="ECO:0000256" key="5">
    <source>
        <dbReference type="ARBA" id="ARBA00022842"/>
    </source>
</evidence>
<keyword evidence="5" id="KW-0460">Magnesium</keyword>
<evidence type="ECO:0000256" key="2">
    <source>
        <dbReference type="ARBA" id="ARBA00001946"/>
    </source>
</evidence>
<dbReference type="Gene3D" id="3.90.79.10">
    <property type="entry name" value="Nucleoside Triphosphate Pyrophosphohydrolase"/>
    <property type="match status" value="1"/>
</dbReference>
<evidence type="ECO:0000256" key="6">
    <source>
        <dbReference type="ARBA" id="ARBA00023211"/>
    </source>
</evidence>
<comment type="caution">
    <text evidence="8">The sequence shown here is derived from an EMBL/GenBank/DDBJ whole genome shotgun (WGS) entry which is preliminary data.</text>
</comment>
<keyword evidence="9" id="KW-1185">Reference proteome</keyword>
<dbReference type="PANTHER" id="PTHR12992:SF11">
    <property type="entry name" value="MITOCHONDRIAL COENZYME A DIPHOSPHATASE NUDT8"/>
    <property type="match status" value="1"/>
</dbReference>